<name>A0A0A9DEA3_ARUDO</name>
<accession>A0A0A9DEA3</accession>
<evidence type="ECO:0000313" key="1">
    <source>
        <dbReference type="EMBL" id="JAD86929.1"/>
    </source>
</evidence>
<proteinExistence type="predicted"/>
<reference evidence="1" key="2">
    <citation type="journal article" date="2015" name="Data Brief">
        <title>Shoot transcriptome of the giant reed, Arundo donax.</title>
        <authorList>
            <person name="Barrero R.A."/>
            <person name="Guerrero F.D."/>
            <person name="Moolhuijzen P."/>
            <person name="Goolsby J.A."/>
            <person name="Tidwell J."/>
            <person name="Bellgard S.E."/>
            <person name="Bellgard M.I."/>
        </authorList>
    </citation>
    <scope>NUCLEOTIDE SEQUENCE</scope>
    <source>
        <tissue evidence="1">Shoot tissue taken approximately 20 cm above the soil surface</tissue>
    </source>
</reference>
<reference evidence="1" key="1">
    <citation type="submission" date="2014-09" db="EMBL/GenBank/DDBJ databases">
        <authorList>
            <person name="Magalhaes I.L.F."/>
            <person name="Oliveira U."/>
            <person name="Santos F.R."/>
            <person name="Vidigal T.H.D.A."/>
            <person name="Brescovit A.D."/>
            <person name="Santos A.J."/>
        </authorList>
    </citation>
    <scope>NUCLEOTIDE SEQUENCE</scope>
    <source>
        <tissue evidence="1">Shoot tissue taken approximately 20 cm above the soil surface</tissue>
    </source>
</reference>
<dbReference type="EMBL" id="GBRH01210966">
    <property type="protein sequence ID" value="JAD86929.1"/>
    <property type="molecule type" value="Transcribed_RNA"/>
</dbReference>
<protein>
    <submittedName>
        <fullName evidence="1">Uncharacterized protein</fullName>
    </submittedName>
</protein>
<sequence>MKQIILLLMNKQLCRQFRIYNPYMDSLSDIIASMVLLSTEEYLS</sequence>
<dbReference type="AlphaFoldDB" id="A0A0A9DEA3"/>
<organism evidence="1">
    <name type="scientific">Arundo donax</name>
    <name type="common">Giant reed</name>
    <name type="synonym">Donax arundinaceus</name>
    <dbReference type="NCBI Taxonomy" id="35708"/>
    <lineage>
        <taxon>Eukaryota</taxon>
        <taxon>Viridiplantae</taxon>
        <taxon>Streptophyta</taxon>
        <taxon>Embryophyta</taxon>
        <taxon>Tracheophyta</taxon>
        <taxon>Spermatophyta</taxon>
        <taxon>Magnoliopsida</taxon>
        <taxon>Liliopsida</taxon>
        <taxon>Poales</taxon>
        <taxon>Poaceae</taxon>
        <taxon>PACMAD clade</taxon>
        <taxon>Arundinoideae</taxon>
        <taxon>Arundineae</taxon>
        <taxon>Arundo</taxon>
    </lineage>
</organism>